<dbReference type="EMBL" id="UINC01182224">
    <property type="protein sequence ID" value="SVD92318.1"/>
    <property type="molecule type" value="Genomic_DNA"/>
</dbReference>
<evidence type="ECO:0000259" key="1">
    <source>
        <dbReference type="Pfam" id="PF01882"/>
    </source>
</evidence>
<dbReference type="InterPro" id="IPR002881">
    <property type="entry name" value="DUF58"/>
</dbReference>
<organism evidence="2">
    <name type="scientific">marine metagenome</name>
    <dbReference type="NCBI Taxonomy" id="408172"/>
    <lineage>
        <taxon>unclassified sequences</taxon>
        <taxon>metagenomes</taxon>
        <taxon>ecological metagenomes</taxon>
    </lineage>
</organism>
<feature type="non-terminal residue" evidence="2">
    <location>
        <position position="134"/>
    </location>
</feature>
<sequence length="134" mass="14976">MNDKTKFSSDPDVLARIDSLNIRATKLVEGLLAGHHRSQNKGSSIEFAEYKDYTPGDEIKHIDWKVAGKTDKYHVKQFEQSTNLKATILLDASGSMGYKSPNPMGIKKMDYARTLVAALSYLFLKQYDAVGMSL</sequence>
<dbReference type="AlphaFoldDB" id="A0A382ZCA3"/>
<reference evidence="2" key="1">
    <citation type="submission" date="2018-05" db="EMBL/GenBank/DDBJ databases">
        <authorList>
            <person name="Lanie J.A."/>
            <person name="Ng W.-L."/>
            <person name="Kazmierczak K.M."/>
            <person name="Andrzejewski T.M."/>
            <person name="Davidsen T.M."/>
            <person name="Wayne K.J."/>
            <person name="Tettelin H."/>
            <person name="Glass J.I."/>
            <person name="Rusch D."/>
            <person name="Podicherti R."/>
            <person name="Tsui H.-C.T."/>
            <person name="Winkler M.E."/>
        </authorList>
    </citation>
    <scope>NUCLEOTIDE SEQUENCE</scope>
</reference>
<proteinExistence type="predicted"/>
<name>A0A382ZCA3_9ZZZZ</name>
<accession>A0A382ZCA3</accession>
<evidence type="ECO:0000313" key="2">
    <source>
        <dbReference type="EMBL" id="SVD92318.1"/>
    </source>
</evidence>
<feature type="domain" description="DUF58" evidence="1">
    <location>
        <begin position="49"/>
        <end position="132"/>
    </location>
</feature>
<protein>
    <recommendedName>
        <fullName evidence="1">DUF58 domain-containing protein</fullName>
    </recommendedName>
</protein>
<dbReference type="PANTHER" id="PTHR33608:SF7">
    <property type="entry name" value="DUF58 DOMAIN-CONTAINING PROTEIN"/>
    <property type="match status" value="1"/>
</dbReference>
<dbReference type="PANTHER" id="PTHR33608">
    <property type="entry name" value="BLL2464 PROTEIN"/>
    <property type="match status" value="1"/>
</dbReference>
<gene>
    <name evidence="2" type="ORF">METZ01_LOCUS445172</name>
</gene>
<dbReference type="Pfam" id="PF01882">
    <property type="entry name" value="DUF58"/>
    <property type="match status" value="1"/>
</dbReference>